<proteinExistence type="predicted"/>
<protein>
    <submittedName>
        <fullName evidence="1">14781_t:CDS:1</fullName>
    </submittedName>
</protein>
<name>A0ACA9MUY2_9GLOM</name>
<organism evidence="1 2">
    <name type="scientific">Acaulospora colombiana</name>
    <dbReference type="NCBI Taxonomy" id="27376"/>
    <lineage>
        <taxon>Eukaryota</taxon>
        <taxon>Fungi</taxon>
        <taxon>Fungi incertae sedis</taxon>
        <taxon>Mucoromycota</taxon>
        <taxon>Glomeromycotina</taxon>
        <taxon>Glomeromycetes</taxon>
        <taxon>Diversisporales</taxon>
        <taxon>Acaulosporaceae</taxon>
        <taxon>Acaulospora</taxon>
    </lineage>
</organism>
<dbReference type="Proteomes" id="UP000789525">
    <property type="component" value="Unassembled WGS sequence"/>
</dbReference>
<evidence type="ECO:0000313" key="1">
    <source>
        <dbReference type="EMBL" id="CAG8615816.1"/>
    </source>
</evidence>
<comment type="caution">
    <text evidence="1">The sequence shown here is derived from an EMBL/GenBank/DDBJ whole genome shotgun (WGS) entry which is preliminary data.</text>
</comment>
<reference evidence="1" key="1">
    <citation type="submission" date="2021-06" db="EMBL/GenBank/DDBJ databases">
        <authorList>
            <person name="Kallberg Y."/>
            <person name="Tangrot J."/>
            <person name="Rosling A."/>
        </authorList>
    </citation>
    <scope>NUCLEOTIDE SEQUENCE</scope>
    <source>
        <strain evidence="1">CL356</strain>
    </source>
</reference>
<feature type="non-terminal residue" evidence="1">
    <location>
        <position position="1"/>
    </location>
</feature>
<evidence type="ECO:0000313" key="2">
    <source>
        <dbReference type="Proteomes" id="UP000789525"/>
    </source>
</evidence>
<dbReference type="EMBL" id="CAJVPT010016025">
    <property type="protein sequence ID" value="CAG8615816.1"/>
    <property type="molecule type" value="Genomic_DNA"/>
</dbReference>
<keyword evidence="2" id="KW-1185">Reference proteome</keyword>
<accession>A0ACA9MUY2</accession>
<gene>
    <name evidence="1" type="ORF">ACOLOM_LOCUS7161</name>
</gene>
<sequence>NLLLQAEHVALAVATWKPELYEPTNYLEITCHWISDDFQLHEIFLDIIPISEYPNGISKYIKGIMNKWKLDKKINSITRDSDSEADEEIKDVARVDDVFFYTDPMDLDIYIAIEDFQERFRQFTEKEEEIITERQDQINIGIKNSQRLITHLITHEREFLKEALADDRDHTINELVEFINHEQLFTLCALEYIVILENQIRKWIAAMSDNLETISKGKWINNLLPDPISSLRKDAYAEIEIEYQELREKRASQNGSASFGSVTSSEHQGTDEFERYNVLTLFDQSEHTDPIEWWRQHKNELPVMSKLAQKYLAIPMTCHPSDRSYSGYREDMKKLVNDFKDFSVARKIIFLKHNVKYLEKLDSDN</sequence>